<reference evidence="2 3" key="1">
    <citation type="submission" date="2020-06" db="EMBL/GenBank/DDBJ databases">
        <title>Transcriptomic and genomic resources for Thalictrum thalictroides and T. hernandezii: Facilitating candidate gene discovery in an emerging model plant lineage.</title>
        <authorList>
            <person name="Arias T."/>
            <person name="Riano-Pachon D.M."/>
            <person name="Di Stilio V.S."/>
        </authorList>
    </citation>
    <scope>NUCLEOTIDE SEQUENCE [LARGE SCALE GENOMIC DNA]</scope>
    <source>
        <strain evidence="3">cv. WT478/WT964</strain>
        <tissue evidence="2">Leaves</tissue>
    </source>
</reference>
<evidence type="ECO:0008006" key="4">
    <source>
        <dbReference type="Google" id="ProtNLM"/>
    </source>
</evidence>
<accession>A0A7J6WNM1</accession>
<dbReference type="EMBL" id="JABWDY010012623">
    <property type="protein sequence ID" value="KAF5198984.1"/>
    <property type="molecule type" value="Genomic_DNA"/>
</dbReference>
<proteinExistence type="predicted"/>
<evidence type="ECO:0000313" key="2">
    <source>
        <dbReference type="EMBL" id="KAF5198984.1"/>
    </source>
</evidence>
<keyword evidence="1" id="KW-0812">Transmembrane</keyword>
<organism evidence="2 3">
    <name type="scientific">Thalictrum thalictroides</name>
    <name type="common">Rue-anemone</name>
    <name type="synonym">Anemone thalictroides</name>
    <dbReference type="NCBI Taxonomy" id="46969"/>
    <lineage>
        <taxon>Eukaryota</taxon>
        <taxon>Viridiplantae</taxon>
        <taxon>Streptophyta</taxon>
        <taxon>Embryophyta</taxon>
        <taxon>Tracheophyta</taxon>
        <taxon>Spermatophyta</taxon>
        <taxon>Magnoliopsida</taxon>
        <taxon>Ranunculales</taxon>
        <taxon>Ranunculaceae</taxon>
        <taxon>Thalictroideae</taxon>
        <taxon>Thalictrum</taxon>
    </lineage>
</organism>
<feature type="transmembrane region" description="Helical" evidence="1">
    <location>
        <begin position="42"/>
        <end position="66"/>
    </location>
</feature>
<keyword evidence="1" id="KW-0472">Membrane</keyword>
<comment type="caution">
    <text evidence="2">The sequence shown here is derived from an EMBL/GenBank/DDBJ whole genome shotgun (WGS) entry which is preliminary data.</text>
</comment>
<protein>
    <recommendedName>
        <fullName evidence="4">Transmembrane protein</fullName>
    </recommendedName>
</protein>
<dbReference type="AlphaFoldDB" id="A0A7J6WNM1"/>
<keyword evidence="1" id="KW-1133">Transmembrane helix</keyword>
<gene>
    <name evidence="2" type="ORF">FRX31_011434</name>
</gene>
<keyword evidence="3" id="KW-1185">Reference proteome</keyword>
<name>A0A7J6WNM1_THATH</name>
<sequence length="201" mass="22593">MSSPNVHWTYDDGRFSNPQSTGFPSDSDFKSVTDNFDSTFRWAATASILSAVIGAVALVAIVYAIIDCLKKAGNAIPTYARISNNESAAPASDIDAVKVTIQSDFPVISNSQIEGATMEREAKIPLRSTSLLLGFYSEREKEEREIEEEGVVKESESEWVWPEIEDLETLLNNYDSYYYQQASDQDYDENVFFNIEEFISF</sequence>
<evidence type="ECO:0000313" key="3">
    <source>
        <dbReference type="Proteomes" id="UP000554482"/>
    </source>
</evidence>
<dbReference type="Proteomes" id="UP000554482">
    <property type="component" value="Unassembled WGS sequence"/>
</dbReference>
<evidence type="ECO:0000256" key="1">
    <source>
        <dbReference type="SAM" id="Phobius"/>
    </source>
</evidence>